<feature type="transmembrane region" description="Helical" evidence="3">
    <location>
        <begin position="126"/>
        <end position="149"/>
    </location>
</feature>
<feature type="transmembrane region" description="Helical" evidence="3">
    <location>
        <begin position="161"/>
        <end position="179"/>
    </location>
</feature>
<feature type="transmembrane region" description="Helical" evidence="3">
    <location>
        <begin position="366"/>
        <end position="387"/>
    </location>
</feature>
<feature type="transmembrane region" description="Helical" evidence="3">
    <location>
        <begin position="284"/>
        <end position="303"/>
    </location>
</feature>
<keyword evidence="2 3" id="KW-0812">Transmembrane</keyword>
<feature type="transmembrane region" description="Helical" evidence="3">
    <location>
        <begin position="82"/>
        <end position="105"/>
    </location>
</feature>
<accession>A0A0B8NW39</accession>
<evidence type="ECO:0000313" key="6">
    <source>
        <dbReference type="Proteomes" id="UP000031671"/>
    </source>
</evidence>
<dbReference type="Proteomes" id="UP000031671">
    <property type="component" value="Unassembled WGS sequence"/>
</dbReference>
<dbReference type="GO" id="GO:0016020">
    <property type="term" value="C:membrane"/>
    <property type="evidence" value="ECO:0007669"/>
    <property type="project" value="UniProtKB-SubCell"/>
</dbReference>
<dbReference type="GO" id="GO:0012505">
    <property type="term" value="C:endomembrane system"/>
    <property type="evidence" value="ECO:0007669"/>
    <property type="project" value="UniProtKB-SubCell"/>
</dbReference>
<gene>
    <name evidence="5" type="ORF">JCM19231_5155</name>
</gene>
<sequence>MFAALISGVGVLIQTYAWSYMKGTKSRFSFHLYLTLFMLAMLGVVLSDNILLLFVFWELTTITSYLLIGFNHENPKSRKNALQSLIVTGSGGLALLAGLIILGHMAQSYELSEIVERASGFQDHSLFMPSLVLILLGAFTKSAQFPFHFWLPNAMAAPTPVSAYLHSATMVKAGIYLLARVSPIYSGTEVWVVTLMLFGGVTALWCALVALKQTDLKLMLAYSTNVALGKLTLLLGVGTELAIAAAMLFIVAHSFYKASLFMVVGNIDKATGTRDIRILGGLKSLLILSLVAAGIAALSKSGVPPMMGFISKEYMYKAGLESGLWIAILLLLVNAIMVALALALVIKPFLQKPAESVVSKPVERDIGLWVPPILLAFASLLLPQYGLNWVNTHLISPSSLAISPATTPELIKLWQGFNLPLLLSVITTVLGIVLYLAMTHSARDLKQSLFQMPIRRLTRCLRACLR</sequence>
<evidence type="ECO:0000256" key="2">
    <source>
        <dbReference type="RuleBase" id="RU000320"/>
    </source>
</evidence>
<organism evidence="5 6">
    <name type="scientific">Vibrio ishigakensis</name>
    <dbReference type="NCBI Taxonomy" id="1481914"/>
    <lineage>
        <taxon>Bacteria</taxon>
        <taxon>Pseudomonadati</taxon>
        <taxon>Pseudomonadota</taxon>
        <taxon>Gammaproteobacteria</taxon>
        <taxon>Vibrionales</taxon>
        <taxon>Vibrionaceae</taxon>
        <taxon>Vibrio</taxon>
    </lineage>
</organism>
<keyword evidence="3" id="KW-1133">Transmembrane helix</keyword>
<feature type="transmembrane region" description="Helical" evidence="3">
    <location>
        <begin position="191"/>
        <end position="211"/>
    </location>
</feature>
<comment type="caution">
    <text evidence="5">The sequence shown here is derived from an EMBL/GenBank/DDBJ whole genome shotgun (WGS) entry which is preliminary data.</text>
</comment>
<dbReference type="AlphaFoldDB" id="A0A0B8NW39"/>
<dbReference type="EMBL" id="BBRZ01000012">
    <property type="protein sequence ID" value="GAM55323.1"/>
    <property type="molecule type" value="Genomic_DNA"/>
</dbReference>
<evidence type="ECO:0000259" key="4">
    <source>
        <dbReference type="Pfam" id="PF00361"/>
    </source>
</evidence>
<reference evidence="5 6" key="2">
    <citation type="submission" date="2015-01" db="EMBL/GenBank/DDBJ databases">
        <authorList>
            <consortium name="NBRP consortium"/>
            <person name="Sawabe T."/>
            <person name="Meirelles P."/>
            <person name="Feng G."/>
            <person name="Sayaka M."/>
            <person name="Hattori M."/>
            <person name="Ohkuma M."/>
        </authorList>
    </citation>
    <scope>NUCLEOTIDE SEQUENCE [LARGE SCALE GENOMIC DNA]</scope>
    <source>
        <strain evidence="6">JCM 19231</strain>
    </source>
</reference>
<feature type="transmembrane region" description="Helical" evidence="3">
    <location>
        <begin position="323"/>
        <end position="346"/>
    </location>
</feature>
<feature type="transmembrane region" description="Helical" evidence="3">
    <location>
        <begin position="51"/>
        <end position="70"/>
    </location>
</feature>
<evidence type="ECO:0000256" key="1">
    <source>
        <dbReference type="ARBA" id="ARBA00004127"/>
    </source>
</evidence>
<keyword evidence="3" id="KW-0472">Membrane</keyword>
<proteinExistence type="predicted"/>
<evidence type="ECO:0000313" key="5">
    <source>
        <dbReference type="EMBL" id="GAM55323.1"/>
    </source>
</evidence>
<dbReference type="PRINTS" id="PR01434">
    <property type="entry name" value="NADHDHGNASE5"/>
</dbReference>
<reference evidence="5 6" key="1">
    <citation type="submission" date="2015-01" db="EMBL/GenBank/DDBJ databases">
        <title>Vibrio sp. C1 JCM 19231 whole genome shotgun sequence.</title>
        <authorList>
            <person name="Sawabe T."/>
            <person name="Meirelles P."/>
            <person name="Feng G."/>
            <person name="Sayaka M."/>
            <person name="Hattori M."/>
            <person name="Ohkuma M."/>
        </authorList>
    </citation>
    <scope>NUCLEOTIDE SEQUENCE [LARGE SCALE GENOMIC DNA]</scope>
    <source>
        <strain evidence="6">JCM 19231</strain>
    </source>
</reference>
<protein>
    <submittedName>
        <fullName evidence="5">Na(+) H(+) antiporter subunit A</fullName>
    </submittedName>
</protein>
<dbReference type="InterPro" id="IPR050616">
    <property type="entry name" value="CPA3_Na-H_Antiporter_A"/>
</dbReference>
<feature type="transmembrane region" description="Helical" evidence="3">
    <location>
        <begin position="417"/>
        <end position="438"/>
    </location>
</feature>
<dbReference type="InterPro" id="IPR001750">
    <property type="entry name" value="ND/Mrp_TM"/>
</dbReference>
<feature type="domain" description="NADH:quinone oxidoreductase/Mrp antiporter transmembrane" evidence="4">
    <location>
        <begin position="47"/>
        <end position="335"/>
    </location>
</feature>
<feature type="transmembrane region" description="Helical" evidence="3">
    <location>
        <begin position="27"/>
        <end position="46"/>
    </location>
</feature>
<comment type="subcellular location">
    <subcellularLocation>
        <location evidence="1">Endomembrane system</location>
        <topology evidence="1">Multi-pass membrane protein</topology>
    </subcellularLocation>
    <subcellularLocation>
        <location evidence="2">Membrane</location>
        <topology evidence="2">Multi-pass membrane protein</topology>
    </subcellularLocation>
</comment>
<dbReference type="PANTHER" id="PTHR43373">
    <property type="entry name" value="NA(+)/H(+) ANTIPORTER SUBUNIT"/>
    <property type="match status" value="1"/>
</dbReference>
<dbReference type="PANTHER" id="PTHR43373:SF1">
    <property type="entry name" value="NA(+)_H(+) ANTIPORTER SUBUNIT A"/>
    <property type="match status" value="1"/>
</dbReference>
<dbReference type="Pfam" id="PF00361">
    <property type="entry name" value="Proton_antipo_M"/>
    <property type="match status" value="1"/>
</dbReference>
<name>A0A0B8NW39_9VIBR</name>
<evidence type="ECO:0000256" key="3">
    <source>
        <dbReference type="SAM" id="Phobius"/>
    </source>
</evidence>
<keyword evidence="6" id="KW-1185">Reference proteome</keyword>